<feature type="region of interest" description="Disordered" evidence="1">
    <location>
        <begin position="46"/>
        <end position="71"/>
    </location>
</feature>
<dbReference type="Proteomes" id="UP001501447">
    <property type="component" value="Unassembled WGS sequence"/>
</dbReference>
<name>A0ABN3QNR0_9ACTN</name>
<proteinExistence type="predicted"/>
<keyword evidence="3" id="KW-1185">Reference proteome</keyword>
<dbReference type="EMBL" id="BAAARJ010000019">
    <property type="protein sequence ID" value="GAA2630742.1"/>
    <property type="molecule type" value="Genomic_DNA"/>
</dbReference>
<accession>A0ABN3QNR0</accession>
<organism evidence="2 3">
    <name type="scientific">Streptomyces axinellae</name>
    <dbReference type="NCBI Taxonomy" id="552788"/>
    <lineage>
        <taxon>Bacteria</taxon>
        <taxon>Bacillati</taxon>
        <taxon>Actinomycetota</taxon>
        <taxon>Actinomycetes</taxon>
        <taxon>Kitasatosporales</taxon>
        <taxon>Streptomycetaceae</taxon>
        <taxon>Streptomyces</taxon>
    </lineage>
</organism>
<feature type="region of interest" description="Disordered" evidence="1">
    <location>
        <begin position="1"/>
        <end position="30"/>
    </location>
</feature>
<comment type="caution">
    <text evidence="2">The sequence shown here is derived from an EMBL/GenBank/DDBJ whole genome shotgun (WGS) entry which is preliminary data.</text>
</comment>
<evidence type="ECO:0000256" key="1">
    <source>
        <dbReference type="SAM" id="MobiDB-lite"/>
    </source>
</evidence>
<evidence type="ECO:0000313" key="3">
    <source>
        <dbReference type="Proteomes" id="UP001501447"/>
    </source>
</evidence>
<evidence type="ECO:0000313" key="2">
    <source>
        <dbReference type="EMBL" id="GAA2630742.1"/>
    </source>
</evidence>
<reference evidence="2 3" key="1">
    <citation type="journal article" date="2019" name="Int. J. Syst. Evol. Microbiol.">
        <title>The Global Catalogue of Microorganisms (GCM) 10K type strain sequencing project: providing services to taxonomists for standard genome sequencing and annotation.</title>
        <authorList>
            <consortium name="The Broad Institute Genomics Platform"/>
            <consortium name="The Broad Institute Genome Sequencing Center for Infectious Disease"/>
            <person name="Wu L."/>
            <person name="Ma J."/>
        </authorList>
    </citation>
    <scope>NUCLEOTIDE SEQUENCE [LARGE SCALE GENOMIC DNA]</scope>
    <source>
        <strain evidence="2 3">JCM 16373</strain>
    </source>
</reference>
<gene>
    <name evidence="2" type="ORF">GCM10009863_52910</name>
</gene>
<protein>
    <submittedName>
        <fullName evidence="2">Uncharacterized protein</fullName>
    </submittedName>
</protein>
<sequence length="92" mass="10083">MIQLSTPEWTRSESMSEPEDESEPESASRVRWANCVADIRRGLPVADRLPTHHAPYPSGREQPPRRGLRAASVGPLGRVGAEVTAQVGLVRL</sequence>